<evidence type="ECO:0000256" key="4">
    <source>
        <dbReference type="RuleBase" id="RU361187"/>
    </source>
</evidence>
<dbReference type="CDD" id="cd00161">
    <property type="entry name" value="beta-trefoil_Ricin-like"/>
    <property type="match status" value="1"/>
</dbReference>
<dbReference type="Gene3D" id="2.80.10.50">
    <property type="match status" value="2"/>
</dbReference>
<dbReference type="Proteomes" id="UP000248039">
    <property type="component" value="Unassembled WGS sequence"/>
</dbReference>
<proteinExistence type="inferred from homology"/>
<keyword evidence="2 4" id="KW-0378">Hydrolase</keyword>
<dbReference type="GO" id="GO:0005975">
    <property type="term" value="P:carbohydrate metabolic process"/>
    <property type="evidence" value="ECO:0007669"/>
    <property type="project" value="InterPro"/>
</dbReference>
<keyword evidence="3 4" id="KW-0326">Glycosidase</keyword>
<dbReference type="EMBL" id="PYBW01000043">
    <property type="protein sequence ID" value="PYC79556.1"/>
    <property type="molecule type" value="Genomic_DNA"/>
</dbReference>
<dbReference type="CDD" id="cd18821">
    <property type="entry name" value="GH43_Pc3Gal43A-like"/>
    <property type="match status" value="1"/>
</dbReference>
<comment type="similarity">
    <text evidence="1 4">Belongs to the glycosyl hydrolase 43 family.</text>
</comment>
<feature type="domain" description="Ricin B lectin" evidence="6">
    <location>
        <begin position="374"/>
        <end position="513"/>
    </location>
</feature>
<sequence>MNRPPQEASPALTTSRRAQSPHGRWRTGAAALLTLVGCLAALLVPAAQARAAAVTFTTGAARTDQNGNALQLHGLGIVRAGDTWYGFGEDKTGETAADTSFQDIPCYTSTDLAEWTYRGQALSRQSDGELGPGRIVERPKVIYNASTGTYVMYAHIDSTNYAEAKVGVATSSTPCGPYTYRGSFRPMGNLSRDLGLFQDTDGTGYLLSEDRNNGLHVYRLAADYLSVDSAVALLGSGGSGGSGGSIEAPAMVKSDGRYYVLGSHLTSWNLNDNIYATATSLSGPWSPLRDFAAPGTHTYGSQTANVITVQGTAGTTYVYAGDRWDTADLGASKLIWLPLTIRGTTVNLGQYPSWSLDAAAGTWTPGGGIPSAGVHTLKNVGTAMLMDVSGGSTANGGKIIQWASTGAANQQWTLTRVADNIFTLTSVQSGLCLDVPSRSTTAGVQLQQWTCNGGTNQQWALDLTGSYTGSTYLLVSIGSGLNIGLAGSTVQGAAVDQEPGGSQSAGSQTWTFS</sequence>
<gene>
    <name evidence="7" type="ORF">C7C46_14485</name>
</gene>
<dbReference type="Gene3D" id="2.115.10.20">
    <property type="entry name" value="Glycosyl hydrolase domain, family 43"/>
    <property type="match status" value="1"/>
</dbReference>
<dbReference type="InterPro" id="IPR035992">
    <property type="entry name" value="Ricin_B-like_lectins"/>
</dbReference>
<evidence type="ECO:0000313" key="7">
    <source>
        <dbReference type="EMBL" id="PYC79556.1"/>
    </source>
</evidence>
<dbReference type="SUPFAM" id="SSF50370">
    <property type="entry name" value="Ricin B-like lectins"/>
    <property type="match status" value="1"/>
</dbReference>
<dbReference type="OrthoDB" id="273314at2"/>
<dbReference type="InterPro" id="IPR023296">
    <property type="entry name" value="Glyco_hydro_beta-prop_sf"/>
</dbReference>
<dbReference type="PANTHER" id="PTHR22925">
    <property type="entry name" value="GLYCOSYL HYDROLASE 43 FAMILY MEMBER"/>
    <property type="match status" value="1"/>
</dbReference>
<evidence type="ECO:0000256" key="2">
    <source>
        <dbReference type="ARBA" id="ARBA00022801"/>
    </source>
</evidence>
<keyword evidence="8" id="KW-1185">Reference proteome</keyword>
<evidence type="ECO:0000259" key="6">
    <source>
        <dbReference type="SMART" id="SM00458"/>
    </source>
</evidence>
<accession>A0A2V4NTD5</accession>
<evidence type="ECO:0000313" key="8">
    <source>
        <dbReference type="Proteomes" id="UP000248039"/>
    </source>
</evidence>
<evidence type="ECO:0000256" key="3">
    <source>
        <dbReference type="ARBA" id="ARBA00023295"/>
    </source>
</evidence>
<protein>
    <submittedName>
        <fullName evidence="7">Glycoside hydrolase</fullName>
    </submittedName>
</protein>
<name>A0A2V4NTD5_9ACTN</name>
<dbReference type="SUPFAM" id="SSF75005">
    <property type="entry name" value="Arabinanase/levansucrase/invertase"/>
    <property type="match status" value="1"/>
</dbReference>
<dbReference type="SMART" id="SM00458">
    <property type="entry name" value="RICIN"/>
    <property type="match status" value="1"/>
</dbReference>
<reference evidence="7 8" key="1">
    <citation type="submission" date="2018-03" db="EMBL/GenBank/DDBJ databases">
        <title>Bioinformatic expansion and discovery of thiopeptide antibiotics.</title>
        <authorList>
            <person name="Schwalen C.J."/>
            <person name="Hudson G.A."/>
            <person name="Mitchell D.A."/>
        </authorList>
    </citation>
    <scope>NUCLEOTIDE SEQUENCE [LARGE SCALE GENOMIC DNA]</scope>
    <source>
        <strain evidence="7 8">ATCC 21389</strain>
    </source>
</reference>
<dbReference type="AlphaFoldDB" id="A0A2V4NTD5"/>
<dbReference type="Pfam" id="PF04616">
    <property type="entry name" value="Glyco_hydro_43"/>
    <property type="match status" value="1"/>
</dbReference>
<evidence type="ECO:0000256" key="5">
    <source>
        <dbReference type="SAM" id="MobiDB-lite"/>
    </source>
</evidence>
<dbReference type="Pfam" id="PF14200">
    <property type="entry name" value="RicinB_lectin_2"/>
    <property type="match status" value="1"/>
</dbReference>
<organism evidence="7 8">
    <name type="scientific">Streptomyces tateyamensis</name>
    <dbReference type="NCBI Taxonomy" id="565073"/>
    <lineage>
        <taxon>Bacteria</taxon>
        <taxon>Bacillati</taxon>
        <taxon>Actinomycetota</taxon>
        <taxon>Actinomycetes</taxon>
        <taxon>Kitasatosporales</taxon>
        <taxon>Streptomycetaceae</taxon>
        <taxon>Streptomyces</taxon>
    </lineage>
</organism>
<evidence type="ECO:0000256" key="1">
    <source>
        <dbReference type="ARBA" id="ARBA00009865"/>
    </source>
</evidence>
<feature type="region of interest" description="Disordered" evidence="5">
    <location>
        <begin position="1"/>
        <end position="23"/>
    </location>
</feature>
<dbReference type="RefSeq" id="WP_110669589.1">
    <property type="nucleotide sequence ID" value="NZ_PYBW01000043.1"/>
</dbReference>
<dbReference type="GO" id="GO:0004553">
    <property type="term" value="F:hydrolase activity, hydrolyzing O-glycosyl compounds"/>
    <property type="evidence" value="ECO:0007669"/>
    <property type="project" value="InterPro"/>
</dbReference>
<dbReference type="PROSITE" id="PS50231">
    <property type="entry name" value="RICIN_B_LECTIN"/>
    <property type="match status" value="1"/>
</dbReference>
<comment type="caution">
    <text evidence="7">The sequence shown here is derived from an EMBL/GenBank/DDBJ whole genome shotgun (WGS) entry which is preliminary data.</text>
</comment>
<dbReference type="InterPro" id="IPR000772">
    <property type="entry name" value="Ricin_B_lectin"/>
</dbReference>
<dbReference type="InterPro" id="IPR006710">
    <property type="entry name" value="Glyco_hydro_43"/>
</dbReference>
<dbReference type="PANTHER" id="PTHR22925:SF3">
    <property type="entry name" value="GLYCOSYL HYDROLASE FAMILY PROTEIN 43"/>
    <property type="match status" value="1"/>
</dbReference>